<feature type="non-terminal residue" evidence="2">
    <location>
        <position position="1"/>
    </location>
</feature>
<sequence>KIGSLRYFYSSAYFFSAIFVIVAAAVPHALSRGINLRRIFTTLSYCMVLRMTVTRQLPGSIQMWYDTMRLIWKIE</sequence>
<proteinExistence type="predicted"/>
<dbReference type="Proteomes" id="UP001529510">
    <property type="component" value="Unassembled WGS sequence"/>
</dbReference>
<feature type="non-terminal residue" evidence="2">
    <location>
        <position position="75"/>
    </location>
</feature>
<keyword evidence="1" id="KW-1133">Transmembrane helix</keyword>
<dbReference type="EMBL" id="JAMKFB020000018">
    <property type="protein sequence ID" value="KAL0168047.1"/>
    <property type="molecule type" value="Genomic_DNA"/>
</dbReference>
<feature type="transmembrane region" description="Helical" evidence="1">
    <location>
        <begin position="12"/>
        <end position="30"/>
    </location>
</feature>
<reference evidence="2 3" key="1">
    <citation type="submission" date="2024-05" db="EMBL/GenBank/DDBJ databases">
        <title>Genome sequencing and assembly of Indian major carp, Cirrhinus mrigala (Hamilton, 1822).</title>
        <authorList>
            <person name="Mohindra V."/>
            <person name="Chowdhury L.M."/>
            <person name="Lal K."/>
            <person name="Jena J.K."/>
        </authorList>
    </citation>
    <scope>NUCLEOTIDE SEQUENCE [LARGE SCALE GENOMIC DNA]</scope>
    <source>
        <strain evidence="2">CM1030</strain>
        <tissue evidence="2">Blood</tissue>
    </source>
</reference>
<keyword evidence="1" id="KW-0812">Transmembrane</keyword>
<evidence type="ECO:0000313" key="3">
    <source>
        <dbReference type="Proteomes" id="UP001529510"/>
    </source>
</evidence>
<evidence type="ECO:0000256" key="1">
    <source>
        <dbReference type="SAM" id="Phobius"/>
    </source>
</evidence>
<name>A0ABD0P1R1_CIRMR</name>
<comment type="caution">
    <text evidence="2">The sequence shown here is derived from an EMBL/GenBank/DDBJ whole genome shotgun (WGS) entry which is preliminary data.</text>
</comment>
<keyword evidence="3" id="KW-1185">Reference proteome</keyword>
<gene>
    <name evidence="2" type="ORF">M9458_036269</name>
</gene>
<accession>A0ABD0P1R1</accession>
<organism evidence="2 3">
    <name type="scientific">Cirrhinus mrigala</name>
    <name type="common">Mrigala</name>
    <dbReference type="NCBI Taxonomy" id="683832"/>
    <lineage>
        <taxon>Eukaryota</taxon>
        <taxon>Metazoa</taxon>
        <taxon>Chordata</taxon>
        <taxon>Craniata</taxon>
        <taxon>Vertebrata</taxon>
        <taxon>Euteleostomi</taxon>
        <taxon>Actinopterygii</taxon>
        <taxon>Neopterygii</taxon>
        <taxon>Teleostei</taxon>
        <taxon>Ostariophysi</taxon>
        <taxon>Cypriniformes</taxon>
        <taxon>Cyprinidae</taxon>
        <taxon>Labeoninae</taxon>
        <taxon>Labeonini</taxon>
        <taxon>Cirrhinus</taxon>
    </lineage>
</organism>
<dbReference type="AlphaFoldDB" id="A0ABD0P1R1"/>
<evidence type="ECO:0000313" key="2">
    <source>
        <dbReference type="EMBL" id="KAL0168047.1"/>
    </source>
</evidence>
<keyword evidence="1" id="KW-0472">Membrane</keyword>
<protein>
    <submittedName>
        <fullName evidence="2">Uncharacterized protein</fullName>
    </submittedName>
</protein>